<dbReference type="Gene3D" id="3.10.450.40">
    <property type="match status" value="1"/>
</dbReference>
<reference evidence="4" key="1">
    <citation type="journal article" date="2019" name="Int. J. Syst. Evol. Microbiol.">
        <title>The Global Catalogue of Microorganisms (GCM) 10K type strain sequencing project: providing services to taxonomists for standard genome sequencing and annotation.</title>
        <authorList>
            <consortium name="The Broad Institute Genomics Platform"/>
            <consortium name="The Broad Institute Genome Sequencing Center for Infectious Disease"/>
            <person name="Wu L."/>
            <person name="Ma J."/>
        </authorList>
    </citation>
    <scope>NUCLEOTIDE SEQUENCE [LARGE SCALE GENOMIC DNA]</scope>
    <source>
        <strain evidence="4">CCUG 60559</strain>
    </source>
</reference>
<evidence type="ECO:0000259" key="2">
    <source>
        <dbReference type="Pfam" id="PF03413"/>
    </source>
</evidence>
<dbReference type="Proteomes" id="UP001596506">
    <property type="component" value="Unassembled WGS sequence"/>
</dbReference>
<gene>
    <name evidence="3" type="ORF">ACFQQA_02120</name>
</gene>
<name>A0ABW2IR96_9GAMM</name>
<feature type="domain" description="PepSY" evidence="2">
    <location>
        <begin position="57"/>
        <end position="112"/>
    </location>
</feature>
<dbReference type="EMBL" id="JBHTBD010000001">
    <property type="protein sequence ID" value="MFC7293509.1"/>
    <property type="molecule type" value="Genomic_DNA"/>
</dbReference>
<accession>A0ABW2IR96</accession>
<evidence type="ECO:0000313" key="4">
    <source>
        <dbReference type="Proteomes" id="UP001596506"/>
    </source>
</evidence>
<dbReference type="InterPro" id="IPR025711">
    <property type="entry name" value="PepSY"/>
</dbReference>
<dbReference type="Pfam" id="PF03413">
    <property type="entry name" value="PepSY"/>
    <property type="match status" value="1"/>
</dbReference>
<feature type="transmembrane region" description="Helical" evidence="1">
    <location>
        <begin position="12"/>
        <end position="33"/>
    </location>
</feature>
<organism evidence="3 4">
    <name type="scientific">Marinobacter aromaticivorans</name>
    <dbReference type="NCBI Taxonomy" id="1494078"/>
    <lineage>
        <taxon>Bacteria</taxon>
        <taxon>Pseudomonadati</taxon>
        <taxon>Pseudomonadota</taxon>
        <taxon>Gammaproteobacteria</taxon>
        <taxon>Pseudomonadales</taxon>
        <taxon>Marinobacteraceae</taxon>
        <taxon>Marinobacter</taxon>
    </lineage>
</organism>
<keyword evidence="1" id="KW-0812">Transmembrane</keyword>
<keyword evidence="4" id="KW-1185">Reference proteome</keyword>
<proteinExistence type="predicted"/>
<dbReference type="RefSeq" id="WP_100686827.1">
    <property type="nucleotide sequence ID" value="NZ_JBHTBD010000001.1"/>
</dbReference>
<keyword evidence="1" id="KW-0472">Membrane</keyword>
<keyword evidence="1" id="KW-1133">Transmembrane helix</keyword>
<evidence type="ECO:0000256" key="1">
    <source>
        <dbReference type="SAM" id="Phobius"/>
    </source>
</evidence>
<sequence>MKNLPCYLLKLIIPTTVLIAAAFAIAMCMAVAMPASADEDWRKLHEEVKAGRIKPLAEILDSLQRDWEGQVIDVEFEEDGGQRLYEIEMLGPEGQVVEFEVNAETGELIGIEGSNINGMKRQ</sequence>
<evidence type="ECO:0000313" key="3">
    <source>
        <dbReference type="EMBL" id="MFC7293509.1"/>
    </source>
</evidence>
<comment type="caution">
    <text evidence="3">The sequence shown here is derived from an EMBL/GenBank/DDBJ whole genome shotgun (WGS) entry which is preliminary data.</text>
</comment>
<protein>
    <submittedName>
        <fullName evidence="3">PepSY domain-containing protein</fullName>
    </submittedName>
</protein>